<comment type="caution">
    <text evidence="1">The sequence shown here is derived from an EMBL/GenBank/DDBJ whole genome shotgun (WGS) entry which is preliminary data.</text>
</comment>
<dbReference type="OrthoDB" id="47375at2759"/>
<evidence type="ECO:0000313" key="2">
    <source>
        <dbReference type="Proteomes" id="UP000239560"/>
    </source>
</evidence>
<dbReference type="Proteomes" id="UP000239560">
    <property type="component" value="Unassembled WGS sequence"/>
</dbReference>
<evidence type="ECO:0000313" key="1">
    <source>
        <dbReference type="EMBL" id="PRQ75727.1"/>
    </source>
</evidence>
<sequence length="556" mass="62567">MSTTSSKRTAYSLVGALIALVVLSSTVHRWNSGGDSHLDRLNPTVFLRDPTNSLSYRNHLERTTSPPSQITHSPTLTFDHIYVLSLPTRQDRREQMEELAKAHGLRITFVDAVNKNEPFIRWIAERAVEVRAERLEIMARARKVDVSTLGGLHIGNDWLVQTPSPDSARPFPPRNDPRYASHGGNWVEYLEAHASAGTLDQLVPSDPQLNVTAALWDPNERIAGRQVNEGVISTFWGHTRAIKMILENGDRSALVLEDDVDVEWDLERLWSRIERRLPEDWESAFLGHCWGKELLKPQYLHPHLHRSSIPLCLHAYALSSAGASHALSLLLNPWTAYQTAVDTAFPSFISFNLLNSFSVDPPLIIQRKDGPSDIQQGVGSKWRGLLMDSTVERIRRAKGLEVWEDMYDENNLDPATVFRCVRASEAFVSLASLSKRRILIRAVAPAQLRHDTEMPLAPALRPLDRPSSCSRMLYQPHLPSFDSIPLSSLARNPPHALASYGVVRFNSSLARSSVLVSHLLARYLAIHRSAGRSHESSRLRVVSPLKKTRERFELLP</sequence>
<evidence type="ECO:0008006" key="3">
    <source>
        <dbReference type="Google" id="ProtNLM"/>
    </source>
</evidence>
<protein>
    <recommendedName>
        <fullName evidence="3">Glycosyltransferase family 25 protein</fullName>
    </recommendedName>
</protein>
<gene>
    <name evidence="1" type="ORF">AAT19DRAFT_12749</name>
</gene>
<reference evidence="1 2" key="1">
    <citation type="journal article" date="2018" name="Elife">
        <title>Functional genomics of lipid metabolism in the oleaginous yeast Rhodosporidium toruloides.</title>
        <authorList>
            <person name="Coradetti S.T."/>
            <person name="Pinel D."/>
            <person name="Geiselman G."/>
            <person name="Ito M."/>
            <person name="Mondo S."/>
            <person name="Reilly M.C."/>
            <person name="Cheng Y.F."/>
            <person name="Bauer S."/>
            <person name="Grigoriev I."/>
            <person name="Gladden J.M."/>
            <person name="Simmons B.A."/>
            <person name="Brem R."/>
            <person name="Arkin A.P."/>
            <person name="Skerker J.M."/>
        </authorList>
    </citation>
    <scope>NUCLEOTIDE SEQUENCE [LARGE SCALE GENOMIC DNA]</scope>
    <source>
        <strain evidence="1 2">NBRC 0880</strain>
    </source>
</reference>
<accession>A0A2T0ACK0</accession>
<name>A0A2T0ACK0_RHOTO</name>
<dbReference type="EMBL" id="LCTV02000003">
    <property type="protein sequence ID" value="PRQ75727.1"/>
    <property type="molecule type" value="Genomic_DNA"/>
</dbReference>
<proteinExistence type="predicted"/>
<dbReference type="AlphaFoldDB" id="A0A2T0ACK0"/>
<organism evidence="1 2">
    <name type="scientific">Rhodotorula toruloides</name>
    <name type="common">Yeast</name>
    <name type="synonym">Rhodosporidium toruloides</name>
    <dbReference type="NCBI Taxonomy" id="5286"/>
    <lineage>
        <taxon>Eukaryota</taxon>
        <taxon>Fungi</taxon>
        <taxon>Dikarya</taxon>
        <taxon>Basidiomycota</taxon>
        <taxon>Pucciniomycotina</taxon>
        <taxon>Microbotryomycetes</taxon>
        <taxon>Sporidiobolales</taxon>
        <taxon>Sporidiobolaceae</taxon>
        <taxon>Rhodotorula</taxon>
    </lineage>
</organism>